<keyword evidence="7" id="KW-1185">Reference proteome</keyword>
<evidence type="ECO:0000313" key="5">
    <source>
        <dbReference type="EMBL" id="KAF7576290.1"/>
    </source>
</evidence>
<comment type="subcellular location">
    <subcellularLocation>
        <location evidence="1">Cytoplasm</location>
    </subcellularLocation>
</comment>
<dbReference type="PANTHER" id="PTHR22999">
    <property type="entry name" value="PX SERINE/THREONINE KINASE PXK"/>
    <property type="match status" value="1"/>
</dbReference>
<evidence type="ECO:0000259" key="4">
    <source>
        <dbReference type="PROSITE" id="PS51207"/>
    </source>
</evidence>
<dbReference type="Pfam" id="PF02194">
    <property type="entry name" value="PXA"/>
    <property type="match status" value="1"/>
</dbReference>
<reference evidence="6" key="2">
    <citation type="submission" date="2021-05" db="EMBL/GenBank/DDBJ databases">
        <authorList>
            <person name="Moolhuijzen P.M."/>
            <person name="Moffat C.S."/>
        </authorList>
    </citation>
    <scope>NUCLEOTIDE SEQUENCE</scope>
    <source>
        <strain evidence="6">86-124</strain>
    </source>
</reference>
<feature type="region of interest" description="Disordered" evidence="3">
    <location>
        <begin position="384"/>
        <end position="407"/>
    </location>
</feature>
<sequence>MTESTHRDVEGPPSQPPSLQSSASSTLGVPGSNSLPLPRATSATRNVETQKAPLDTTSDKATAAFIRRTLCSHNVLLGNGEKGRSTPRPIGDMLPPLTSSNEVDLQLYGIISVIIKEFVQTWYTKITPDQVFVNEVIQIIAHCTRGLEQRLRKVDLEALLLDEIPELLQAHLSSFRLAMHQAASSTSLASDPRTIYHALHPHPALSPVPTDLVPSTVFEQRESESAWRQLLVHGVLALLLPTEDLENGCLRTLVAEIFAEMILGNGISGKACEGWVLWEGITRIGEVLQTDAPKEVDSQSEDASTEQSLTRLERYGLLPHEGSDVRSKEQLDIGQPCHQTTTGYTSGLFWTVVQYAFLAFTAARAVIFSLATSSSLPSRSAISEQSSVEMSGQSKMPHADTTASRRPLGAKRPVVNMALWSCAAQFAELDVRMPWLLGFISMLHHGALVGPGSVGDTDGVLDRFLSHTIHTRILNPAFLPVALRTLRATLFPSNTLGPPREMPTDEEAKVIKHRCAATLLDLVPSKVAAGFFASSEHEDQVRQIEDILSCLDDTYLNKHFVFQVVELIVLRLFPELGDQGVKDLLEERIS</sequence>
<name>A0A2W1E6D3_9PLEO</name>
<feature type="domain" description="PXA" evidence="4">
    <location>
        <begin position="100"/>
        <end position="288"/>
    </location>
</feature>
<evidence type="ECO:0000256" key="2">
    <source>
        <dbReference type="ARBA" id="ARBA00022490"/>
    </source>
</evidence>
<reference evidence="5" key="1">
    <citation type="journal article" date="2018" name="BMC Genomics">
        <title>Comparative genomics of the wheat fungal pathogen Pyrenophora tritici-repentis reveals chromosomal variations and genome plasticity.</title>
        <authorList>
            <person name="Moolhuijzen P."/>
            <person name="See P.T."/>
            <person name="Hane J.K."/>
            <person name="Shi G."/>
            <person name="Liu Z."/>
            <person name="Oliver R.P."/>
            <person name="Moffat C.S."/>
        </authorList>
    </citation>
    <scope>NUCLEOTIDE SEQUENCE [LARGE SCALE GENOMIC DNA]</scope>
    <source>
        <strain evidence="5">M4</strain>
    </source>
</reference>
<dbReference type="Proteomes" id="UP000245464">
    <property type="component" value="Chromosome 1"/>
</dbReference>
<evidence type="ECO:0000256" key="3">
    <source>
        <dbReference type="SAM" id="MobiDB-lite"/>
    </source>
</evidence>
<dbReference type="InterPro" id="IPR003114">
    <property type="entry name" value="Phox_assoc"/>
</dbReference>
<feature type="region of interest" description="Disordered" evidence="3">
    <location>
        <begin position="1"/>
        <end position="55"/>
    </location>
</feature>
<keyword evidence="2" id="KW-0963">Cytoplasm</keyword>
<accession>A0A2W1E6D3</accession>
<dbReference type="InterPro" id="IPR051837">
    <property type="entry name" value="SortingNexin/PXDomain-PKLike"/>
</dbReference>
<feature type="compositionally biased region" description="Polar residues" evidence="3">
    <location>
        <begin position="31"/>
        <end position="55"/>
    </location>
</feature>
<evidence type="ECO:0000313" key="6">
    <source>
        <dbReference type="EMBL" id="KAI1520122.1"/>
    </source>
</evidence>
<dbReference type="EMBL" id="NQIK02000001">
    <property type="protein sequence ID" value="KAF7576290.1"/>
    <property type="molecule type" value="Genomic_DNA"/>
</dbReference>
<evidence type="ECO:0000256" key="1">
    <source>
        <dbReference type="ARBA" id="ARBA00004496"/>
    </source>
</evidence>
<dbReference type="GO" id="GO:0005770">
    <property type="term" value="C:late endosome"/>
    <property type="evidence" value="ECO:0007669"/>
    <property type="project" value="TreeGrafter"/>
</dbReference>
<dbReference type="GO" id="GO:0005769">
    <property type="term" value="C:early endosome"/>
    <property type="evidence" value="ECO:0007669"/>
    <property type="project" value="TreeGrafter"/>
</dbReference>
<dbReference type="PANTHER" id="PTHR22999:SF23">
    <property type="entry name" value="SORTING NEXIN-16"/>
    <property type="match status" value="1"/>
</dbReference>
<reference evidence="6" key="3">
    <citation type="journal article" date="2022" name="bioRxiv">
        <title>A global pangenome for the wheat fungal pathogen Pyrenophora tritici-repentis and prediction of effector protein structural homology.</title>
        <authorList>
            <person name="Moolhuijzen P."/>
            <person name="See P.T."/>
            <person name="Shi G."/>
            <person name="Powell H.R."/>
            <person name="Cockram J."/>
            <person name="Jorgensen L.N."/>
            <person name="Benslimane H."/>
            <person name="Strelkov S.E."/>
            <person name="Turner J."/>
            <person name="Liu Z."/>
            <person name="Moffat C.S."/>
        </authorList>
    </citation>
    <scope>NUCLEOTIDE SEQUENCE</scope>
    <source>
        <strain evidence="6">86-124</strain>
    </source>
</reference>
<proteinExistence type="predicted"/>
<dbReference type="GO" id="GO:0045022">
    <property type="term" value="P:early endosome to late endosome transport"/>
    <property type="evidence" value="ECO:0007669"/>
    <property type="project" value="TreeGrafter"/>
</dbReference>
<dbReference type="SMART" id="SM00313">
    <property type="entry name" value="PXA"/>
    <property type="match status" value="1"/>
</dbReference>
<dbReference type="EMBL" id="NRDI02000001">
    <property type="protein sequence ID" value="KAI1520122.1"/>
    <property type="molecule type" value="Genomic_DNA"/>
</dbReference>
<dbReference type="AlphaFoldDB" id="A0A2W1E6D3"/>
<organism evidence="6 7">
    <name type="scientific">Pyrenophora tritici-repentis</name>
    <dbReference type="NCBI Taxonomy" id="45151"/>
    <lineage>
        <taxon>Eukaryota</taxon>
        <taxon>Fungi</taxon>
        <taxon>Dikarya</taxon>
        <taxon>Ascomycota</taxon>
        <taxon>Pezizomycotina</taxon>
        <taxon>Dothideomycetes</taxon>
        <taxon>Pleosporomycetidae</taxon>
        <taxon>Pleosporales</taxon>
        <taxon>Pleosporineae</taxon>
        <taxon>Pleosporaceae</taxon>
        <taxon>Pyrenophora</taxon>
    </lineage>
</organism>
<protein>
    <submittedName>
        <fullName evidence="6">PXA domain containing protein</fullName>
    </submittedName>
</protein>
<comment type="caution">
    <text evidence="6">The sequence shown here is derived from an EMBL/GenBank/DDBJ whole genome shotgun (WGS) entry which is preliminary data.</text>
</comment>
<reference evidence="7" key="4">
    <citation type="journal article" date="2022" name="Microb. Genom.">
        <title>A global pangenome for the wheat fungal pathogen Pyrenophora tritici-repentis and prediction of effector protein structural homology.</title>
        <authorList>
            <person name="Moolhuijzen P.M."/>
            <person name="See P.T."/>
            <person name="Shi G."/>
            <person name="Powell H.R."/>
            <person name="Cockram J."/>
            <person name="Jorgensen L.N."/>
            <person name="Benslimane H."/>
            <person name="Strelkov S.E."/>
            <person name="Turner J."/>
            <person name="Liu Z."/>
            <person name="Moffat C.S."/>
        </authorList>
    </citation>
    <scope>NUCLEOTIDE SEQUENCE [LARGE SCALE GENOMIC DNA]</scope>
</reference>
<gene>
    <name evidence="6" type="ORF">Ptr86124_000490</name>
    <name evidence="5" type="ORF">PtrM4_005300</name>
</gene>
<dbReference type="OrthoDB" id="5582218at2759"/>
<feature type="compositionally biased region" description="Polar residues" evidence="3">
    <location>
        <begin position="384"/>
        <end position="394"/>
    </location>
</feature>
<dbReference type="PROSITE" id="PS51207">
    <property type="entry name" value="PXA"/>
    <property type="match status" value="1"/>
</dbReference>
<dbReference type="GO" id="GO:0035091">
    <property type="term" value="F:phosphatidylinositol binding"/>
    <property type="evidence" value="ECO:0007669"/>
    <property type="project" value="TreeGrafter"/>
</dbReference>
<evidence type="ECO:0000313" key="7">
    <source>
        <dbReference type="Proteomes" id="UP000249757"/>
    </source>
</evidence>
<feature type="compositionally biased region" description="Basic and acidic residues" evidence="3">
    <location>
        <begin position="1"/>
        <end position="10"/>
    </location>
</feature>
<dbReference type="Proteomes" id="UP000249757">
    <property type="component" value="Unassembled WGS sequence"/>
</dbReference>